<dbReference type="OrthoDB" id="529205at2759"/>
<keyword evidence="2" id="KW-1185">Reference proteome</keyword>
<dbReference type="EMBL" id="JAAAJA010000137">
    <property type="protein sequence ID" value="KAG0261046.1"/>
    <property type="molecule type" value="Genomic_DNA"/>
</dbReference>
<reference evidence="1" key="1">
    <citation type="journal article" date="2020" name="Fungal Divers.">
        <title>Resolving the Mortierellaceae phylogeny through synthesis of multi-gene phylogenetics and phylogenomics.</title>
        <authorList>
            <person name="Vandepol N."/>
            <person name="Liber J."/>
            <person name="Desiro A."/>
            <person name="Na H."/>
            <person name="Kennedy M."/>
            <person name="Barry K."/>
            <person name="Grigoriev I.V."/>
            <person name="Miller A.N."/>
            <person name="O'Donnell K."/>
            <person name="Stajich J.E."/>
            <person name="Bonito G."/>
        </authorList>
    </citation>
    <scope>NUCLEOTIDE SEQUENCE</scope>
    <source>
        <strain evidence="1">KOD948</strain>
    </source>
</reference>
<dbReference type="Proteomes" id="UP000726737">
    <property type="component" value="Unassembled WGS sequence"/>
</dbReference>
<protein>
    <submittedName>
        <fullName evidence="1">Uncharacterized protein</fullName>
    </submittedName>
</protein>
<evidence type="ECO:0000313" key="2">
    <source>
        <dbReference type="Proteomes" id="UP000726737"/>
    </source>
</evidence>
<accession>A0A9P6Q5E4</accession>
<name>A0A9P6Q5E4_9FUNG</name>
<proteinExistence type="predicted"/>
<organism evidence="1 2">
    <name type="scientific">Mortierella polycephala</name>
    <dbReference type="NCBI Taxonomy" id="41804"/>
    <lineage>
        <taxon>Eukaryota</taxon>
        <taxon>Fungi</taxon>
        <taxon>Fungi incertae sedis</taxon>
        <taxon>Mucoromycota</taxon>
        <taxon>Mortierellomycotina</taxon>
        <taxon>Mortierellomycetes</taxon>
        <taxon>Mortierellales</taxon>
        <taxon>Mortierellaceae</taxon>
        <taxon>Mortierella</taxon>
    </lineage>
</organism>
<sequence>MSLLRTAATRSFAVGRIHGAAPMATFLPLWSRSFSNTTGVYKKDMIKSAPGWDSDLASESEADVKADRDPLPRNVAELQRETIEVIREKDSVANNMKEFDQATNKLEEEVHRVGQEMNLHGKNIMKGMDHMVEEAFDVLKELERFPKNAKNRFEYTEDEVVEDVKDGTQKVGHFMKETLDSVKRTVGLGTEDMTDEMNANKIKKKVKNVDDKVDSDRGA</sequence>
<gene>
    <name evidence="1" type="ORF">BG011_001404</name>
</gene>
<evidence type="ECO:0000313" key="1">
    <source>
        <dbReference type="EMBL" id="KAG0261046.1"/>
    </source>
</evidence>
<comment type="caution">
    <text evidence="1">The sequence shown here is derived from an EMBL/GenBank/DDBJ whole genome shotgun (WGS) entry which is preliminary data.</text>
</comment>
<dbReference type="AlphaFoldDB" id="A0A9P6Q5E4"/>